<accession>A0ACC1I047</accession>
<gene>
    <name evidence="1" type="ORF">LPJ66_011362</name>
</gene>
<reference evidence="1" key="1">
    <citation type="submission" date="2022-07" db="EMBL/GenBank/DDBJ databases">
        <title>Phylogenomic reconstructions and comparative analyses of Kickxellomycotina fungi.</title>
        <authorList>
            <person name="Reynolds N.K."/>
            <person name="Stajich J.E."/>
            <person name="Barry K."/>
            <person name="Grigoriev I.V."/>
            <person name="Crous P."/>
            <person name="Smith M.E."/>
        </authorList>
    </citation>
    <scope>NUCLEOTIDE SEQUENCE</scope>
    <source>
        <strain evidence="1">Benny 63K</strain>
    </source>
</reference>
<name>A0ACC1I047_9FUNG</name>
<organism evidence="1 2">
    <name type="scientific">Kickxella alabastrina</name>
    <dbReference type="NCBI Taxonomy" id="61397"/>
    <lineage>
        <taxon>Eukaryota</taxon>
        <taxon>Fungi</taxon>
        <taxon>Fungi incertae sedis</taxon>
        <taxon>Zoopagomycota</taxon>
        <taxon>Kickxellomycotina</taxon>
        <taxon>Kickxellomycetes</taxon>
        <taxon>Kickxellales</taxon>
        <taxon>Kickxellaceae</taxon>
        <taxon>Kickxella</taxon>
    </lineage>
</organism>
<comment type="caution">
    <text evidence="1">The sequence shown here is derived from an EMBL/GenBank/DDBJ whole genome shotgun (WGS) entry which is preliminary data.</text>
</comment>
<dbReference type="Proteomes" id="UP001150581">
    <property type="component" value="Unassembled WGS sequence"/>
</dbReference>
<dbReference type="EMBL" id="JANBPG010003420">
    <property type="protein sequence ID" value="KAJ1881209.1"/>
    <property type="molecule type" value="Genomic_DNA"/>
</dbReference>
<evidence type="ECO:0000313" key="2">
    <source>
        <dbReference type="Proteomes" id="UP001150581"/>
    </source>
</evidence>
<protein>
    <submittedName>
        <fullName evidence="1">Uncharacterized protein</fullName>
    </submittedName>
</protein>
<proteinExistence type="predicted"/>
<keyword evidence="2" id="KW-1185">Reference proteome</keyword>
<sequence>MASVTITQCNLPGTKEEDCFAWPYNTTEVPFSGQSYLQALLRTHRFDLPRLLRPPPQLNPTQWLSEHLQQLCIELGFYLTHLHADCTEQTCPIMCAQEMTYYCAGHGSPRPCSAMGYGVHTLDYAVRQLAVGAGMKHFQSMVRRLYRIFAHVYFHHRAVFESQESARGVYAWFVAVVRKYELSPESLIIIPEMPSTVKDT</sequence>
<evidence type="ECO:0000313" key="1">
    <source>
        <dbReference type="EMBL" id="KAJ1881209.1"/>
    </source>
</evidence>